<comment type="function">
    <text evidence="4">Nucleoside triphosphate pyrophosphatase that hydrolyzes dTTP and UTP. May have a dual role in cell division arrest and in preventing the incorporation of modified nucleotides into cellular nucleic acids.</text>
</comment>
<dbReference type="NCBIfam" id="TIGR00172">
    <property type="entry name" value="maf"/>
    <property type="match status" value="1"/>
</dbReference>
<dbReference type="SUPFAM" id="SSF52972">
    <property type="entry name" value="ITPase-like"/>
    <property type="match status" value="1"/>
</dbReference>
<evidence type="ECO:0000256" key="2">
    <source>
        <dbReference type="ARBA" id="ARBA00022801"/>
    </source>
</evidence>
<dbReference type="PANTHER" id="PTHR43213:SF5">
    <property type="entry name" value="BIFUNCTIONAL DTTP_UTP PYROPHOSPHATASE_METHYLTRANSFERASE PROTEIN-RELATED"/>
    <property type="match status" value="1"/>
</dbReference>
<evidence type="ECO:0000313" key="5">
    <source>
        <dbReference type="EMBL" id="WGO83294.1"/>
    </source>
</evidence>
<feature type="site" description="Important for substrate specificity" evidence="4">
    <location>
        <position position="72"/>
    </location>
</feature>
<evidence type="ECO:0000256" key="4">
    <source>
        <dbReference type="HAMAP-Rule" id="MF_00528"/>
    </source>
</evidence>
<dbReference type="HAMAP" id="MF_00528">
    <property type="entry name" value="Maf"/>
    <property type="match status" value="1"/>
</dbReference>
<dbReference type="GO" id="GO:0016787">
    <property type="term" value="F:hydrolase activity"/>
    <property type="evidence" value="ECO:0007669"/>
    <property type="project" value="UniProtKB-KW"/>
</dbReference>
<gene>
    <name evidence="5" type="ORF">QG404_13290</name>
</gene>
<feature type="site" description="Important for substrate specificity" evidence="4">
    <location>
        <position position="13"/>
    </location>
</feature>
<dbReference type="Gene3D" id="3.90.950.10">
    <property type="match status" value="1"/>
</dbReference>
<proteinExistence type="inferred from homology"/>
<dbReference type="PANTHER" id="PTHR43213">
    <property type="entry name" value="BIFUNCTIONAL DTTP/UTP PYROPHOSPHATASE/METHYLTRANSFERASE PROTEIN-RELATED"/>
    <property type="match status" value="1"/>
</dbReference>
<dbReference type="Proteomes" id="UP001231859">
    <property type="component" value="Chromosome"/>
</dbReference>
<comment type="subcellular location">
    <subcellularLocation>
        <location evidence="4">Cytoplasm</location>
    </subcellularLocation>
</comment>
<dbReference type="PIRSF" id="PIRSF006305">
    <property type="entry name" value="Maf"/>
    <property type="match status" value="1"/>
</dbReference>
<evidence type="ECO:0000256" key="3">
    <source>
        <dbReference type="ARBA" id="ARBA00023080"/>
    </source>
</evidence>
<comment type="catalytic activity">
    <reaction evidence="4">
        <text>dTTP + H2O = dTMP + diphosphate + H(+)</text>
        <dbReference type="Rhea" id="RHEA:28534"/>
        <dbReference type="ChEBI" id="CHEBI:15377"/>
        <dbReference type="ChEBI" id="CHEBI:15378"/>
        <dbReference type="ChEBI" id="CHEBI:33019"/>
        <dbReference type="ChEBI" id="CHEBI:37568"/>
        <dbReference type="ChEBI" id="CHEBI:63528"/>
        <dbReference type="EC" id="3.6.1.9"/>
    </reaction>
</comment>
<comment type="catalytic activity">
    <reaction evidence="4">
        <text>UTP + H2O = UMP + diphosphate + H(+)</text>
        <dbReference type="Rhea" id="RHEA:29395"/>
        <dbReference type="ChEBI" id="CHEBI:15377"/>
        <dbReference type="ChEBI" id="CHEBI:15378"/>
        <dbReference type="ChEBI" id="CHEBI:33019"/>
        <dbReference type="ChEBI" id="CHEBI:46398"/>
        <dbReference type="ChEBI" id="CHEBI:57865"/>
        <dbReference type="EC" id="3.6.1.9"/>
    </reaction>
</comment>
<feature type="site" description="Important for substrate specificity" evidence="4">
    <location>
        <position position="154"/>
    </location>
</feature>
<protein>
    <recommendedName>
        <fullName evidence="4">dTTP/UTP pyrophosphatase</fullName>
        <shortName evidence="4">dTTPase/UTPase</shortName>
        <ecNumber evidence="4">3.6.1.9</ecNumber>
    </recommendedName>
    <alternativeName>
        <fullName evidence="4">Nucleoside triphosphate pyrophosphatase</fullName>
    </alternativeName>
    <alternativeName>
        <fullName evidence="4">Nucleotide pyrophosphatase</fullName>
        <shortName evidence="4">Nucleotide PPase</shortName>
    </alternativeName>
</protein>
<evidence type="ECO:0000256" key="1">
    <source>
        <dbReference type="ARBA" id="ARBA00001968"/>
    </source>
</evidence>
<keyword evidence="4" id="KW-0963">Cytoplasm</keyword>
<dbReference type="Pfam" id="PF02545">
    <property type="entry name" value="Maf"/>
    <property type="match status" value="1"/>
</dbReference>
<dbReference type="InterPro" id="IPR029001">
    <property type="entry name" value="ITPase-like_fam"/>
</dbReference>
<comment type="similarity">
    <text evidence="4">Belongs to the Maf family. YhdE subfamily.</text>
</comment>
<dbReference type="CDD" id="cd00555">
    <property type="entry name" value="Maf"/>
    <property type="match status" value="1"/>
</dbReference>
<name>A0ABY8P264_9GAMM</name>
<keyword evidence="3 4" id="KW-0546">Nucleotide metabolism</keyword>
<dbReference type="EC" id="3.6.1.9" evidence="4"/>
<dbReference type="EMBL" id="CP123759">
    <property type="protein sequence ID" value="WGO83294.1"/>
    <property type="molecule type" value="Genomic_DNA"/>
</dbReference>
<organism evidence="5 6">
    <name type="scientific">Arsenophonus apicola</name>
    <dbReference type="NCBI Taxonomy" id="2879119"/>
    <lineage>
        <taxon>Bacteria</taxon>
        <taxon>Pseudomonadati</taxon>
        <taxon>Pseudomonadota</taxon>
        <taxon>Gammaproteobacteria</taxon>
        <taxon>Enterobacterales</taxon>
        <taxon>Morganellaceae</taxon>
        <taxon>Arsenophonus</taxon>
    </lineage>
</organism>
<dbReference type="RefSeq" id="WP_280937935.1">
    <property type="nucleotide sequence ID" value="NZ_CP123759.1"/>
</dbReference>
<feature type="active site" description="Proton acceptor" evidence="4">
    <location>
        <position position="71"/>
    </location>
</feature>
<reference evidence="5 6" key="1">
    <citation type="submission" date="2023-04" db="EMBL/GenBank/DDBJ databases">
        <title>Genome dynamics across the evolutionary transition to endosymbiosis.</title>
        <authorList>
            <person name="Siozios S."/>
            <person name="Nadal-Jimenez P."/>
            <person name="Azagi T."/>
            <person name="Sprong H."/>
            <person name="Frost C.L."/>
            <person name="Parratt S.R."/>
            <person name="Taylor G."/>
            <person name="Brettell L."/>
            <person name="Lew K.C."/>
            <person name="Croft L."/>
            <person name="King K.C."/>
            <person name="Brockhurst M.A."/>
            <person name="Hypsa V."/>
            <person name="Novakova E."/>
            <person name="Darby A.C."/>
            <person name="Hurst G.D.D."/>
        </authorList>
    </citation>
    <scope>NUCLEOTIDE SEQUENCE [LARGE SCALE GENOMIC DNA]</scope>
    <source>
        <strain evidence="6">aApi_AU</strain>
    </source>
</reference>
<accession>A0ABY8P264</accession>
<keyword evidence="6" id="KW-1185">Reference proteome</keyword>
<evidence type="ECO:0000313" key="6">
    <source>
        <dbReference type="Proteomes" id="UP001231859"/>
    </source>
</evidence>
<comment type="cofactor">
    <cofactor evidence="1 4">
        <name>a divalent metal cation</name>
        <dbReference type="ChEBI" id="CHEBI:60240"/>
    </cofactor>
</comment>
<sequence>MVNRIYLASASPRRRKLIEQLGWLFDIILPEISELWCEGERPSEYVIRLACEKSQAGADMATKPYPVLGADTIVVNDGNILGKPKDENHAAQILRQLSGRTHQVMTAIAFSDKQKTLYDLIVTEVTLRQLTNKEIDQYILSGEPMDKAGAYAIQGKGGCFVRRIVGSYHAVVGLPLVETDELLTKFLALNNRKKSYGS</sequence>
<keyword evidence="2 4" id="KW-0378">Hydrolase</keyword>
<dbReference type="InterPro" id="IPR003697">
    <property type="entry name" value="Maf-like"/>
</dbReference>
<comment type="caution">
    <text evidence="4">Lacks conserved residue(s) required for the propagation of feature annotation.</text>
</comment>